<feature type="domain" description="Serine aminopeptidase S33" evidence="1">
    <location>
        <begin position="29"/>
        <end position="292"/>
    </location>
</feature>
<proteinExistence type="predicted"/>
<evidence type="ECO:0000313" key="3">
    <source>
        <dbReference type="Proteomes" id="UP000824263"/>
    </source>
</evidence>
<dbReference type="Pfam" id="PF12146">
    <property type="entry name" value="Hydrolase_4"/>
    <property type="match status" value="1"/>
</dbReference>
<keyword evidence="2" id="KW-0378">Hydrolase</keyword>
<name>A0A9D1RAD5_9FIRM</name>
<dbReference type="Proteomes" id="UP000824263">
    <property type="component" value="Unassembled WGS sequence"/>
</dbReference>
<dbReference type="InterPro" id="IPR022742">
    <property type="entry name" value="Hydrolase_4"/>
</dbReference>
<gene>
    <name evidence="2" type="ORF">H9873_03855</name>
</gene>
<reference evidence="2" key="1">
    <citation type="journal article" date="2021" name="PeerJ">
        <title>Extensive microbial diversity within the chicken gut microbiome revealed by metagenomics and culture.</title>
        <authorList>
            <person name="Gilroy R."/>
            <person name="Ravi A."/>
            <person name="Getino M."/>
            <person name="Pursley I."/>
            <person name="Horton D.L."/>
            <person name="Alikhan N.F."/>
            <person name="Baker D."/>
            <person name="Gharbi K."/>
            <person name="Hall N."/>
            <person name="Watson M."/>
            <person name="Adriaenssens E.M."/>
            <person name="Foster-Nyarko E."/>
            <person name="Jarju S."/>
            <person name="Secka A."/>
            <person name="Antonio M."/>
            <person name="Oren A."/>
            <person name="Chaudhuri R.R."/>
            <person name="La Ragione R."/>
            <person name="Hildebrand F."/>
            <person name="Pallen M.J."/>
        </authorList>
    </citation>
    <scope>NUCLEOTIDE SEQUENCE</scope>
    <source>
        <strain evidence="2">ChiSxjej1B13-11762</strain>
    </source>
</reference>
<dbReference type="AlphaFoldDB" id="A0A9D1RAD5"/>
<comment type="caution">
    <text evidence="2">The sequence shown here is derived from an EMBL/GenBank/DDBJ whole genome shotgun (WGS) entry which is preliminary data.</text>
</comment>
<sequence length="310" mass="35699">MTKREFGYLSRDRVTKIHSIEWIPDGEIVGILQMCHGMVEYIDRYDEFAAYLAGKGFYVVGHDHLGHGKSVRSQEDYGHFDEAKGNQYVVGDIHILRLRTMKKYPDIPYFMLGHSMGSFLVRQYLTMYGQGLAGAIIMGTGYQPLPVLFAGQFLCRILAALKGWRHRSPLVDGLCLGVYRRHFKSGGGAGDWTTSDPRMWEKYTQDPLCHFRFTLAGYYQMLEGMKALARSDSMKRLPKDLPVFFVAGEDDPVGAFGKGVRKVYEKYKAAGMENVDLKLYRDDRHEILNETDRDKVYEDLYLWLRENLEQ</sequence>
<dbReference type="GO" id="GO:0016787">
    <property type="term" value="F:hydrolase activity"/>
    <property type="evidence" value="ECO:0007669"/>
    <property type="project" value="UniProtKB-KW"/>
</dbReference>
<dbReference type="InterPro" id="IPR029058">
    <property type="entry name" value="AB_hydrolase_fold"/>
</dbReference>
<dbReference type="SUPFAM" id="SSF53474">
    <property type="entry name" value="alpha/beta-Hydrolases"/>
    <property type="match status" value="1"/>
</dbReference>
<organism evidence="2 3">
    <name type="scientific">Candidatus Dorea gallistercoris</name>
    <dbReference type="NCBI Taxonomy" id="2838542"/>
    <lineage>
        <taxon>Bacteria</taxon>
        <taxon>Bacillati</taxon>
        <taxon>Bacillota</taxon>
        <taxon>Clostridia</taxon>
        <taxon>Lachnospirales</taxon>
        <taxon>Lachnospiraceae</taxon>
        <taxon>Dorea</taxon>
    </lineage>
</organism>
<dbReference type="EMBL" id="DXGF01000070">
    <property type="protein sequence ID" value="HIW83438.1"/>
    <property type="molecule type" value="Genomic_DNA"/>
</dbReference>
<dbReference type="InterPro" id="IPR051044">
    <property type="entry name" value="MAG_DAG_Lipase"/>
</dbReference>
<evidence type="ECO:0000313" key="2">
    <source>
        <dbReference type="EMBL" id="HIW83438.1"/>
    </source>
</evidence>
<evidence type="ECO:0000259" key="1">
    <source>
        <dbReference type="Pfam" id="PF12146"/>
    </source>
</evidence>
<accession>A0A9D1RAD5</accession>
<dbReference type="Gene3D" id="3.40.50.1820">
    <property type="entry name" value="alpha/beta hydrolase"/>
    <property type="match status" value="1"/>
</dbReference>
<protein>
    <submittedName>
        <fullName evidence="2">Alpha/beta hydrolase</fullName>
    </submittedName>
</protein>
<reference evidence="2" key="2">
    <citation type="submission" date="2021-04" db="EMBL/GenBank/DDBJ databases">
        <authorList>
            <person name="Gilroy R."/>
        </authorList>
    </citation>
    <scope>NUCLEOTIDE SEQUENCE</scope>
    <source>
        <strain evidence="2">ChiSxjej1B13-11762</strain>
    </source>
</reference>
<dbReference type="PANTHER" id="PTHR11614">
    <property type="entry name" value="PHOSPHOLIPASE-RELATED"/>
    <property type="match status" value="1"/>
</dbReference>